<organism evidence="1 2">
    <name type="scientific">Pluteus cervinus</name>
    <dbReference type="NCBI Taxonomy" id="181527"/>
    <lineage>
        <taxon>Eukaryota</taxon>
        <taxon>Fungi</taxon>
        <taxon>Dikarya</taxon>
        <taxon>Basidiomycota</taxon>
        <taxon>Agaricomycotina</taxon>
        <taxon>Agaricomycetes</taxon>
        <taxon>Agaricomycetidae</taxon>
        <taxon>Agaricales</taxon>
        <taxon>Pluteineae</taxon>
        <taxon>Pluteaceae</taxon>
        <taxon>Pluteus</taxon>
    </lineage>
</organism>
<dbReference type="Proteomes" id="UP000308600">
    <property type="component" value="Unassembled WGS sequence"/>
</dbReference>
<proteinExistence type="predicted"/>
<evidence type="ECO:0000313" key="1">
    <source>
        <dbReference type="EMBL" id="TFK61194.1"/>
    </source>
</evidence>
<gene>
    <name evidence="1" type="ORF">BDN72DRAFT_863791</name>
</gene>
<evidence type="ECO:0000313" key="2">
    <source>
        <dbReference type="Proteomes" id="UP000308600"/>
    </source>
</evidence>
<reference evidence="1 2" key="1">
    <citation type="journal article" date="2019" name="Nat. Ecol. Evol.">
        <title>Megaphylogeny resolves global patterns of mushroom evolution.</title>
        <authorList>
            <person name="Varga T."/>
            <person name="Krizsan K."/>
            <person name="Foldi C."/>
            <person name="Dima B."/>
            <person name="Sanchez-Garcia M."/>
            <person name="Sanchez-Ramirez S."/>
            <person name="Szollosi G.J."/>
            <person name="Szarkandi J.G."/>
            <person name="Papp V."/>
            <person name="Albert L."/>
            <person name="Andreopoulos W."/>
            <person name="Angelini C."/>
            <person name="Antonin V."/>
            <person name="Barry K.W."/>
            <person name="Bougher N.L."/>
            <person name="Buchanan P."/>
            <person name="Buyck B."/>
            <person name="Bense V."/>
            <person name="Catcheside P."/>
            <person name="Chovatia M."/>
            <person name="Cooper J."/>
            <person name="Damon W."/>
            <person name="Desjardin D."/>
            <person name="Finy P."/>
            <person name="Geml J."/>
            <person name="Haridas S."/>
            <person name="Hughes K."/>
            <person name="Justo A."/>
            <person name="Karasinski D."/>
            <person name="Kautmanova I."/>
            <person name="Kiss B."/>
            <person name="Kocsube S."/>
            <person name="Kotiranta H."/>
            <person name="LaButti K.M."/>
            <person name="Lechner B.E."/>
            <person name="Liimatainen K."/>
            <person name="Lipzen A."/>
            <person name="Lukacs Z."/>
            <person name="Mihaltcheva S."/>
            <person name="Morgado L.N."/>
            <person name="Niskanen T."/>
            <person name="Noordeloos M.E."/>
            <person name="Ohm R.A."/>
            <person name="Ortiz-Santana B."/>
            <person name="Ovrebo C."/>
            <person name="Racz N."/>
            <person name="Riley R."/>
            <person name="Savchenko A."/>
            <person name="Shiryaev A."/>
            <person name="Soop K."/>
            <person name="Spirin V."/>
            <person name="Szebenyi C."/>
            <person name="Tomsovsky M."/>
            <person name="Tulloss R.E."/>
            <person name="Uehling J."/>
            <person name="Grigoriev I.V."/>
            <person name="Vagvolgyi C."/>
            <person name="Papp T."/>
            <person name="Martin F.M."/>
            <person name="Miettinen O."/>
            <person name="Hibbett D.S."/>
            <person name="Nagy L.G."/>
        </authorList>
    </citation>
    <scope>NUCLEOTIDE SEQUENCE [LARGE SCALE GENOMIC DNA]</scope>
    <source>
        <strain evidence="1 2">NL-1719</strain>
    </source>
</reference>
<protein>
    <submittedName>
        <fullName evidence="1">Uncharacterized protein</fullName>
    </submittedName>
</protein>
<accession>A0ACD3A6B5</accession>
<sequence length="200" mass="21700">MSAQQSQLELLLQALSESPYNPLPIQQPDTDIVQHHVSETRWQGRGGLAVLCHSDLDADYDGDPFACRIRATVIQDKLKWSGTANDGHLVLGRGSGVRGRTFNQSISALQALPGTLKWKGNMKTCVKYEEMDSAMLTVTTQGGDLQTSITDTQSNPIVPQGGSYGLRGKEVDVTFILYITPKTAKRGRRMVAAATAVVVV</sequence>
<keyword evidence="2" id="KW-1185">Reference proteome</keyword>
<name>A0ACD3A6B5_9AGAR</name>
<dbReference type="EMBL" id="ML208685">
    <property type="protein sequence ID" value="TFK61194.1"/>
    <property type="molecule type" value="Genomic_DNA"/>
</dbReference>